<sequence>MELQPTIQADPLLLQIVENFIQKDMRLNITVSINGLLIKGQAISFQDYLKELENSFLNHVTLDLSGKAETTEEFFKSVKASASYQCQHHIAPHYLHLNQVHYLSQVDTDVPRLLRIPLMAINTFAIG</sequence>
<gene>
    <name evidence="1" type="ORF">B9G39_04185</name>
</gene>
<comment type="caution">
    <text evidence="1">The sequence shown here is derived from an EMBL/GenBank/DDBJ whole genome shotgun (WGS) entry which is preliminary data.</text>
</comment>
<reference evidence="1 2" key="1">
    <citation type="submission" date="2017-04" db="EMBL/GenBank/DDBJ databases">
        <title>Draft genome sequence of Zooshikella ganghwensis VG4 isolated from Red Sea sediments.</title>
        <authorList>
            <person name="Rehman Z."/>
            <person name="Alam I."/>
            <person name="Kamau A."/>
            <person name="Bajic V."/>
            <person name="Leiknes T."/>
        </authorList>
    </citation>
    <scope>NUCLEOTIDE SEQUENCE [LARGE SCALE GENOMIC DNA]</scope>
    <source>
        <strain evidence="1 2">VG4</strain>
    </source>
</reference>
<proteinExistence type="predicted"/>
<evidence type="ECO:0000313" key="1">
    <source>
        <dbReference type="EMBL" id="RDH42710.1"/>
    </source>
</evidence>
<name>A0A4P9VKL4_9GAMM</name>
<dbReference type="EMBL" id="NDXW01000001">
    <property type="protein sequence ID" value="RDH42710.1"/>
    <property type="molecule type" value="Genomic_DNA"/>
</dbReference>
<keyword evidence="2" id="KW-1185">Reference proteome</keyword>
<accession>A0A4P9VKL4</accession>
<organism evidence="1 2">
    <name type="scientific">Zooshikella ganghwensis</name>
    <dbReference type="NCBI Taxonomy" id="202772"/>
    <lineage>
        <taxon>Bacteria</taxon>
        <taxon>Pseudomonadati</taxon>
        <taxon>Pseudomonadota</taxon>
        <taxon>Gammaproteobacteria</taxon>
        <taxon>Oceanospirillales</taxon>
        <taxon>Zooshikellaceae</taxon>
        <taxon>Zooshikella</taxon>
    </lineage>
</organism>
<evidence type="ECO:0000313" key="2">
    <source>
        <dbReference type="Proteomes" id="UP000257039"/>
    </source>
</evidence>
<dbReference type="Proteomes" id="UP000257039">
    <property type="component" value="Unassembled WGS sequence"/>
</dbReference>
<protein>
    <submittedName>
        <fullName evidence="1">Uncharacterized protein</fullName>
    </submittedName>
</protein>
<dbReference type="AlphaFoldDB" id="A0A4P9VKL4"/>
<dbReference type="RefSeq" id="WP_094786171.1">
    <property type="nucleotide sequence ID" value="NZ_JAEVHG010000011.1"/>
</dbReference>